<dbReference type="InterPro" id="IPR017208">
    <property type="entry name" value="UCP037442_abhydr"/>
</dbReference>
<keyword evidence="4" id="KW-1185">Reference proteome</keyword>
<reference evidence="3 4" key="1">
    <citation type="submission" date="2023-07" db="EMBL/GenBank/DDBJ databases">
        <title>Sequencing the genomes of 1000 actinobacteria strains.</title>
        <authorList>
            <person name="Klenk H.-P."/>
        </authorList>
    </citation>
    <scope>NUCLEOTIDE SEQUENCE [LARGE SCALE GENOMIC DNA]</scope>
    <source>
        <strain evidence="3 4">DSM 20167</strain>
    </source>
</reference>
<dbReference type="Gene3D" id="3.40.50.1820">
    <property type="entry name" value="alpha/beta hydrolase"/>
    <property type="match status" value="1"/>
</dbReference>
<name>A0ABU2BCT7_9MICC</name>
<feature type="domain" description="Serine aminopeptidase S33" evidence="2">
    <location>
        <begin position="49"/>
        <end position="139"/>
    </location>
</feature>
<proteinExistence type="predicted"/>
<protein>
    <submittedName>
        <fullName evidence="3">Alpha/beta hydrolase</fullName>
    </submittedName>
</protein>
<dbReference type="InterPro" id="IPR022742">
    <property type="entry name" value="Hydrolase_4"/>
</dbReference>
<dbReference type="RefSeq" id="WP_310287248.1">
    <property type="nucleotide sequence ID" value="NZ_BAAAWO010000001.1"/>
</dbReference>
<comment type="caution">
    <text evidence="3">The sequence shown here is derived from an EMBL/GenBank/DDBJ whole genome shotgun (WGS) entry which is preliminary data.</text>
</comment>
<keyword evidence="3" id="KW-0378">Hydrolase</keyword>
<gene>
    <name evidence="3" type="ORF">J2S64_000141</name>
</gene>
<dbReference type="GO" id="GO:0016787">
    <property type="term" value="F:hydrolase activity"/>
    <property type="evidence" value="ECO:0007669"/>
    <property type="project" value="UniProtKB-KW"/>
</dbReference>
<dbReference type="PIRSF" id="PIRSF037442">
    <property type="entry name" value="UCP037442_abhydr"/>
    <property type="match status" value="1"/>
</dbReference>
<dbReference type="Pfam" id="PF12146">
    <property type="entry name" value="Hydrolase_4"/>
    <property type="match status" value="1"/>
</dbReference>
<dbReference type="Proteomes" id="UP001183817">
    <property type="component" value="Unassembled WGS sequence"/>
</dbReference>
<dbReference type="SUPFAM" id="SSF53474">
    <property type="entry name" value="alpha/beta-Hydrolases"/>
    <property type="match status" value="1"/>
</dbReference>
<organism evidence="3 4">
    <name type="scientific">Paeniglutamicibacter sulfureus</name>
    <dbReference type="NCBI Taxonomy" id="43666"/>
    <lineage>
        <taxon>Bacteria</taxon>
        <taxon>Bacillati</taxon>
        <taxon>Actinomycetota</taxon>
        <taxon>Actinomycetes</taxon>
        <taxon>Micrococcales</taxon>
        <taxon>Micrococcaceae</taxon>
        <taxon>Paeniglutamicibacter</taxon>
    </lineage>
</organism>
<evidence type="ECO:0000259" key="2">
    <source>
        <dbReference type="Pfam" id="PF12146"/>
    </source>
</evidence>
<accession>A0ABU2BCT7</accession>
<sequence>MDPAIVQSDKRIAPLATPIEVSCSDGQILYGHVFEPNGRAPDTSDTVPVKGIVVIACATGVTARYYRRYAAFLAEHGFSAITFDYRGIGASAPGSLRGFRARWHDWGLYDIDAVLGWARNHHVHLPLHFVGHSFGGFGVGLAPESRHLTRILTVGAQHAHWRDYATGHRARFIARWHLVMPMLTLASGFFPGKRSGWLEDLPRGVALDWARGRKDFTLNAPPALRNRLRASQRGLQAPILAVATTDDPYASAPAIARTLAYTPHAPSTTRFLEPGAYGQKGIGHFGLFHDMHKSTFWQQTLVWLEHGVDPWATKATPYRSPGRTPASETPKSQ</sequence>
<evidence type="ECO:0000256" key="1">
    <source>
        <dbReference type="SAM" id="MobiDB-lite"/>
    </source>
</evidence>
<dbReference type="InterPro" id="IPR029058">
    <property type="entry name" value="AB_hydrolase_fold"/>
</dbReference>
<evidence type="ECO:0000313" key="3">
    <source>
        <dbReference type="EMBL" id="MDR7356450.1"/>
    </source>
</evidence>
<feature type="region of interest" description="Disordered" evidence="1">
    <location>
        <begin position="314"/>
        <end position="333"/>
    </location>
</feature>
<dbReference type="EMBL" id="JAVDYI010000001">
    <property type="protein sequence ID" value="MDR7356450.1"/>
    <property type="molecule type" value="Genomic_DNA"/>
</dbReference>
<evidence type="ECO:0000313" key="4">
    <source>
        <dbReference type="Proteomes" id="UP001183817"/>
    </source>
</evidence>